<dbReference type="Gene3D" id="1.10.1410.40">
    <property type="match status" value="1"/>
</dbReference>
<proteinExistence type="inferred from homology"/>
<dbReference type="PANTHER" id="PTHR10656:SF42">
    <property type="entry name" value="CYCLIC GMP-AMP SYNTHASE-LIKE PROTEIN-RELATED"/>
    <property type="match status" value="1"/>
</dbReference>
<feature type="domain" description="Mab-21-like HhH/H2TH-like" evidence="2">
    <location>
        <begin position="15"/>
        <end position="75"/>
    </location>
</feature>
<keyword evidence="4" id="KW-1185">Reference proteome</keyword>
<dbReference type="PANTHER" id="PTHR10656">
    <property type="entry name" value="CELL FATE DETERMINING PROTEIN MAB21-RELATED"/>
    <property type="match status" value="1"/>
</dbReference>
<evidence type="ECO:0000259" key="2">
    <source>
        <dbReference type="Pfam" id="PF20266"/>
    </source>
</evidence>
<dbReference type="EMBL" id="JBJQND010000013">
    <property type="protein sequence ID" value="KAL3857158.1"/>
    <property type="molecule type" value="Genomic_DNA"/>
</dbReference>
<accession>A0ABD3V996</accession>
<sequence length="115" mass="13395">MINKCFIQPVVDDDVLSSYHCKTCMFYLIENTPTSMWQPDNLVQCVDLCLRLLYKWIESAICPNYFIPEENMFDCKVYGHVQGQLLDILSNLLLQKCRYLVGISCDNIGQKLMMI</sequence>
<protein>
    <recommendedName>
        <fullName evidence="2">Mab-21-like HhH/H2TH-like domain-containing protein</fullName>
    </recommendedName>
</protein>
<dbReference type="Pfam" id="PF20266">
    <property type="entry name" value="Mab-21_C"/>
    <property type="match status" value="1"/>
</dbReference>
<evidence type="ECO:0000256" key="1">
    <source>
        <dbReference type="ARBA" id="ARBA00008307"/>
    </source>
</evidence>
<dbReference type="InterPro" id="IPR046906">
    <property type="entry name" value="Mab-21_HhH/H2TH-like"/>
</dbReference>
<reference evidence="3 4" key="1">
    <citation type="submission" date="2024-11" db="EMBL/GenBank/DDBJ databases">
        <title>Chromosome-level genome assembly of the freshwater bivalve Anodonta woodiana.</title>
        <authorList>
            <person name="Chen X."/>
        </authorList>
    </citation>
    <scope>NUCLEOTIDE SEQUENCE [LARGE SCALE GENOMIC DNA]</scope>
    <source>
        <strain evidence="3">MN2024</strain>
        <tissue evidence="3">Gills</tissue>
    </source>
</reference>
<evidence type="ECO:0000313" key="3">
    <source>
        <dbReference type="EMBL" id="KAL3857158.1"/>
    </source>
</evidence>
<evidence type="ECO:0000313" key="4">
    <source>
        <dbReference type="Proteomes" id="UP001634394"/>
    </source>
</evidence>
<gene>
    <name evidence="3" type="ORF">ACJMK2_011853</name>
</gene>
<comment type="similarity">
    <text evidence="1">Belongs to the mab-21 family.</text>
</comment>
<name>A0ABD3V996_SINWO</name>
<dbReference type="Proteomes" id="UP001634394">
    <property type="component" value="Unassembled WGS sequence"/>
</dbReference>
<comment type="caution">
    <text evidence="3">The sequence shown here is derived from an EMBL/GenBank/DDBJ whole genome shotgun (WGS) entry which is preliminary data.</text>
</comment>
<dbReference type="AlphaFoldDB" id="A0ABD3V996"/>
<organism evidence="3 4">
    <name type="scientific">Sinanodonta woodiana</name>
    <name type="common">Chinese pond mussel</name>
    <name type="synonym">Anodonta woodiana</name>
    <dbReference type="NCBI Taxonomy" id="1069815"/>
    <lineage>
        <taxon>Eukaryota</taxon>
        <taxon>Metazoa</taxon>
        <taxon>Spiralia</taxon>
        <taxon>Lophotrochozoa</taxon>
        <taxon>Mollusca</taxon>
        <taxon>Bivalvia</taxon>
        <taxon>Autobranchia</taxon>
        <taxon>Heteroconchia</taxon>
        <taxon>Palaeoheterodonta</taxon>
        <taxon>Unionida</taxon>
        <taxon>Unionoidea</taxon>
        <taxon>Unionidae</taxon>
        <taxon>Unioninae</taxon>
        <taxon>Sinanodonta</taxon>
    </lineage>
</organism>